<evidence type="ECO:0000259" key="7">
    <source>
        <dbReference type="PROSITE" id="PS50850"/>
    </source>
</evidence>
<name>A0ABT7IGB3_9GAMM</name>
<dbReference type="PANTHER" id="PTHR43124">
    <property type="entry name" value="PURINE EFFLUX PUMP PBUE"/>
    <property type="match status" value="1"/>
</dbReference>
<keyword evidence="9" id="KW-1185">Reference proteome</keyword>
<evidence type="ECO:0000256" key="4">
    <source>
        <dbReference type="ARBA" id="ARBA00022989"/>
    </source>
</evidence>
<keyword evidence="2" id="KW-1003">Cell membrane</keyword>
<dbReference type="Proteomes" id="UP001227964">
    <property type="component" value="Unassembled WGS sequence"/>
</dbReference>
<gene>
    <name evidence="8" type="ORF">QPM17_18915</name>
</gene>
<feature type="transmembrane region" description="Helical" evidence="6">
    <location>
        <begin position="61"/>
        <end position="84"/>
    </location>
</feature>
<protein>
    <submittedName>
        <fullName evidence="8">MFS transporter</fullName>
    </submittedName>
</protein>
<dbReference type="Gene3D" id="1.20.1250.20">
    <property type="entry name" value="MFS general substrate transporter like domains"/>
    <property type="match status" value="2"/>
</dbReference>
<dbReference type="SUPFAM" id="SSF103473">
    <property type="entry name" value="MFS general substrate transporter"/>
    <property type="match status" value="1"/>
</dbReference>
<dbReference type="EMBL" id="JASSVS010000012">
    <property type="protein sequence ID" value="MDL0433216.1"/>
    <property type="molecule type" value="Genomic_DNA"/>
</dbReference>
<feature type="transmembrane region" description="Helical" evidence="6">
    <location>
        <begin position="264"/>
        <end position="286"/>
    </location>
</feature>
<dbReference type="InterPro" id="IPR020846">
    <property type="entry name" value="MFS_dom"/>
</dbReference>
<keyword evidence="4 6" id="KW-1133">Transmembrane helix</keyword>
<dbReference type="InterPro" id="IPR011701">
    <property type="entry name" value="MFS"/>
</dbReference>
<dbReference type="PANTHER" id="PTHR43124:SF3">
    <property type="entry name" value="CHLORAMPHENICOL EFFLUX PUMP RV0191"/>
    <property type="match status" value="1"/>
</dbReference>
<reference evidence="8 9" key="1">
    <citation type="submission" date="2023-06" db="EMBL/GenBank/DDBJ databases">
        <title>Marinobacter azerbaijanicus a moderately halophilic, isolated from Urmia Lake in Azerbaijan region of Iran.</title>
        <authorList>
            <person name="Sanchez-Porro C."/>
            <person name="Aghdam E.M."/>
            <person name="Saheb S.M."/>
            <person name="Tarhriz V."/>
            <person name="Kazemi E."/>
            <person name="Ammozegar M.A."/>
            <person name="Ventosa A."/>
            <person name="Hejazi M.S."/>
        </authorList>
    </citation>
    <scope>NUCLEOTIDE SEQUENCE [LARGE SCALE GENOMIC DNA]</scope>
    <source>
        <strain evidence="8 9">TBZ242</strain>
    </source>
</reference>
<evidence type="ECO:0000256" key="3">
    <source>
        <dbReference type="ARBA" id="ARBA00022692"/>
    </source>
</evidence>
<comment type="subcellular location">
    <subcellularLocation>
        <location evidence="1">Cell membrane</location>
        <topology evidence="1">Multi-pass membrane protein</topology>
    </subcellularLocation>
</comment>
<dbReference type="InterPro" id="IPR036259">
    <property type="entry name" value="MFS_trans_sf"/>
</dbReference>
<feature type="transmembrane region" description="Helical" evidence="6">
    <location>
        <begin position="293"/>
        <end position="315"/>
    </location>
</feature>
<feature type="transmembrane region" description="Helical" evidence="6">
    <location>
        <begin position="389"/>
        <end position="405"/>
    </location>
</feature>
<feature type="transmembrane region" description="Helical" evidence="6">
    <location>
        <begin position="358"/>
        <end position="383"/>
    </location>
</feature>
<evidence type="ECO:0000313" key="8">
    <source>
        <dbReference type="EMBL" id="MDL0433216.1"/>
    </source>
</evidence>
<feature type="transmembrane region" description="Helical" evidence="6">
    <location>
        <begin position="179"/>
        <end position="198"/>
    </location>
</feature>
<dbReference type="PROSITE" id="PS50850">
    <property type="entry name" value="MFS"/>
    <property type="match status" value="1"/>
</dbReference>
<feature type="transmembrane region" description="Helical" evidence="6">
    <location>
        <begin position="153"/>
        <end position="173"/>
    </location>
</feature>
<dbReference type="RefSeq" id="WP_285392824.1">
    <property type="nucleotide sequence ID" value="NZ_JASSVS010000012.1"/>
</dbReference>
<feature type="transmembrane region" description="Helical" evidence="6">
    <location>
        <begin position="91"/>
        <end position="108"/>
    </location>
</feature>
<dbReference type="CDD" id="cd06174">
    <property type="entry name" value="MFS"/>
    <property type="match status" value="1"/>
</dbReference>
<organism evidence="8 9">
    <name type="scientific">Marinobacter azerbaijanicus</name>
    <dbReference type="NCBI Taxonomy" id="3050455"/>
    <lineage>
        <taxon>Bacteria</taxon>
        <taxon>Pseudomonadati</taxon>
        <taxon>Pseudomonadota</taxon>
        <taxon>Gammaproteobacteria</taxon>
        <taxon>Pseudomonadales</taxon>
        <taxon>Marinobacteraceae</taxon>
        <taxon>Marinobacter</taxon>
    </lineage>
</organism>
<dbReference type="InterPro" id="IPR050189">
    <property type="entry name" value="MFS_Efflux_Transporters"/>
</dbReference>
<evidence type="ECO:0000256" key="6">
    <source>
        <dbReference type="SAM" id="Phobius"/>
    </source>
</evidence>
<sequence>MTLNIHGDLKRGFQVSLIINRRLIAFLVALAAGIVIAAQIGKMPSALPVLRNSFDLSLVQAGWLSASINGAAAVLGLVSGLLAAKTGVGNTLLLGLFAAVVGTVLGALSTTGEMLLGTRLLEGVGFVLIAVSAPSIIAAAATPEWRRRALAIWGCYMPIGVAGMIVLTPMLIATGGWQTVWWVNGGLLVCVLVIAWSMKSAFPKTQPSPAGKQSLLSQLRQSTQLTGHWVMGGAFAIYSSQWFMIGTWLPSFAVSYMEFSLNQAALLTGLVMLANALGNLAAPYLASVGFTRWQVIAAGQVLISGFGFVVFSSNIEPELRMFAAIAASIAGGTIPGTVMAGIPVHARDASEVALGNGIVVQCINVGILLGPPAIAAVVAGFGGWDAGRWVFPFVGCFGVALAFMLRRLELVKFGAPPDTKAAS</sequence>
<evidence type="ECO:0000256" key="5">
    <source>
        <dbReference type="ARBA" id="ARBA00023136"/>
    </source>
</evidence>
<comment type="caution">
    <text evidence="8">The sequence shown here is derived from an EMBL/GenBank/DDBJ whole genome shotgun (WGS) entry which is preliminary data.</text>
</comment>
<keyword evidence="3 6" id="KW-0812">Transmembrane</keyword>
<evidence type="ECO:0000313" key="9">
    <source>
        <dbReference type="Proteomes" id="UP001227964"/>
    </source>
</evidence>
<evidence type="ECO:0000256" key="2">
    <source>
        <dbReference type="ARBA" id="ARBA00022475"/>
    </source>
</evidence>
<keyword evidence="5 6" id="KW-0472">Membrane</keyword>
<feature type="transmembrane region" description="Helical" evidence="6">
    <location>
        <begin position="120"/>
        <end position="141"/>
    </location>
</feature>
<proteinExistence type="predicted"/>
<feature type="transmembrane region" description="Helical" evidence="6">
    <location>
        <begin position="225"/>
        <end position="244"/>
    </location>
</feature>
<dbReference type="Pfam" id="PF07690">
    <property type="entry name" value="MFS_1"/>
    <property type="match status" value="1"/>
</dbReference>
<evidence type="ECO:0000256" key="1">
    <source>
        <dbReference type="ARBA" id="ARBA00004651"/>
    </source>
</evidence>
<feature type="transmembrane region" description="Helical" evidence="6">
    <location>
        <begin position="321"/>
        <end position="346"/>
    </location>
</feature>
<feature type="domain" description="Major facilitator superfamily (MFS) profile" evidence="7">
    <location>
        <begin position="17"/>
        <end position="410"/>
    </location>
</feature>
<accession>A0ABT7IGB3</accession>
<feature type="transmembrane region" description="Helical" evidence="6">
    <location>
        <begin position="23"/>
        <end position="41"/>
    </location>
</feature>